<keyword evidence="2" id="KW-1185">Reference proteome</keyword>
<protein>
    <submittedName>
        <fullName evidence="1">Uncharacterized protein</fullName>
    </submittedName>
</protein>
<sequence>MDPTSPQHALVAAGVLGALTLIDPAKRSPLGRLALRAGIGVTSGVLTWVSLGREDSLARNPLARLGVSVGAAGATMAASELGEKLDARLMSALNTRGLRHPRAVLALGTGAIALAQSVADMRDTMTITAADEHPEHTVELETGVSDVIAGMLEFTGDHSSTALRAQLATAREIVPLFGIDSGDSVHLSVDEHAPRAVPHTFVFPVKARFRSYGIPVEASLEIEGGRMSRLITELVEDATGDHEDPVFGEPEWPARADISFVLDSPEPSPVQLPAPSHV</sequence>
<organism evidence="1 2">
    <name type="scientific">Mycetocola tolaasinivorans</name>
    <dbReference type="NCBI Taxonomy" id="76635"/>
    <lineage>
        <taxon>Bacteria</taxon>
        <taxon>Bacillati</taxon>
        <taxon>Actinomycetota</taxon>
        <taxon>Actinomycetes</taxon>
        <taxon>Micrococcales</taxon>
        <taxon>Microbacteriaceae</taxon>
        <taxon>Mycetocola</taxon>
    </lineage>
</organism>
<proteinExistence type="predicted"/>
<gene>
    <name evidence="1" type="ORF">D9V32_08100</name>
</gene>
<dbReference type="AlphaFoldDB" id="A0A3L7A8C4"/>
<evidence type="ECO:0000313" key="2">
    <source>
        <dbReference type="Proteomes" id="UP000272503"/>
    </source>
</evidence>
<reference evidence="1 2" key="1">
    <citation type="submission" date="2018-10" db="EMBL/GenBank/DDBJ databases">
        <authorList>
            <person name="Li J."/>
        </authorList>
    </citation>
    <scope>NUCLEOTIDE SEQUENCE [LARGE SCALE GENOMIC DNA]</scope>
    <source>
        <strain evidence="1 2">IF 016277</strain>
    </source>
</reference>
<dbReference type="EMBL" id="RCUX01000005">
    <property type="protein sequence ID" value="RLP76108.1"/>
    <property type="molecule type" value="Genomic_DNA"/>
</dbReference>
<name>A0A3L7A8C4_9MICO</name>
<dbReference type="Proteomes" id="UP000272503">
    <property type="component" value="Unassembled WGS sequence"/>
</dbReference>
<comment type="caution">
    <text evidence="1">The sequence shown here is derived from an EMBL/GenBank/DDBJ whole genome shotgun (WGS) entry which is preliminary data.</text>
</comment>
<accession>A0A3L7A8C4</accession>
<evidence type="ECO:0000313" key="1">
    <source>
        <dbReference type="EMBL" id="RLP76108.1"/>
    </source>
</evidence>